<sequence>MIKNRTLLTLIRKDYALSLRGGTLFLLFGITWGLFIVSGVLTLIGYREAQQEREHAARMFRDQWEGQHKGAHDAAHYGTWIFKPLHVLGVFHPGLNDYSGTTYRIEAHKQTEVDHSSAGTRGTVLRLGQFSFALLLQLLVPLLILFLASLSVTTEKASGTLRMLLAQGVTFRKLVWSKTGVHYLYAFFLSLPVFSVMLVIVLYAPEGKAYVFHLLFIFIGYQLYYFLCVLLGVIISVRSAGSGISAFAVLAFWLLSCILLPRVMTNTATHRHPPMSRAAFDDHIIQGYREGLGDDGPYYERAKQYENELLSRYHATRLSEIPVDTDALVMQYHEDYKSRVFTYYYKEISEAFAAQQDFIRKASWADPFIGLKRLTAALSGTDFFHHQAFFTQARAYRNYFIRTLNEEQALHPGQTVPKTGFYAEIRDFEYRDPSLDEILGREITAFGSMLVWIVCGIAFLFVATRKSPVL</sequence>
<dbReference type="Pfam" id="PF12730">
    <property type="entry name" value="ABC2_membrane_4"/>
    <property type="match status" value="1"/>
</dbReference>
<dbReference type="Pfam" id="PF12040">
    <property type="entry name" value="DUF3526"/>
    <property type="match status" value="1"/>
</dbReference>
<evidence type="ECO:0000256" key="1">
    <source>
        <dbReference type="SAM" id="Phobius"/>
    </source>
</evidence>
<evidence type="ECO:0000313" key="2">
    <source>
        <dbReference type="EMBL" id="SFW18289.1"/>
    </source>
</evidence>
<dbReference type="OrthoDB" id="184009at2"/>
<keyword evidence="1" id="KW-0472">Membrane</keyword>
<keyword evidence="3" id="KW-1185">Reference proteome</keyword>
<gene>
    <name evidence="2" type="ORF">SAMN02927921_00388</name>
</gene>
<feature type="transmembrane region" description="Helical" evidence="1">
    <location>
        <begin position="183"/>
        <end position="204"/>
    </location>
</feature>
<protein>
    <submittedName>
        <fullName evidence="2">ABC-2 type transport system permease protein</fullName>
    </submittedName>
</protein>
<dbReference type="PANTHER" id="PTHR43471">
    <property type="entry name" value="ABC TRANSPORTER PERMEASE"/>
    <property type="match status" value="1"/>
</dbReference>
<dbReference type="AlphaFoldDB" id="A0A1K1M5D1"/>
<name>A0A1K1M5D1_9FLAO</name>
<feature type="transmembrane region" description="Helical" evidence="1">
    <location>
        <begin position="130"/>
        <end position="152"/>
    </location>
</feature>
<feature type="transmembrane region" description="Helical" evidence="1">
    <location>
        <begin position="211"/>
        <end position="237"/>
    </location>
</feature>
<dbReference type="PANTHER" id="PTHR43471:SF1">
    <property type="entry name" value="ABC TRANSPORTER PERMEASE PROTEIN NOSY-RELATED"/>
    <property type="match status" value="1"/>
</dbReference>
<dbReference type="STRING" id="1150368.SAMN02927921_00388"/>
<keyword evidence="1" id="KW-0812">Transmembrane</keyword>
<reference evidence="2 3" key="1">
    <citation type="submission" date="2016-11" db="EMBL/GenBank/DDBJ databases">
        <authorList>
            <person name="Jaros S."/>
            <person name="Januszkiewicz K."/>
            <person name="Wedrychowicz H."/>
        </authorList>
    </citation>
    <scope>NUCLEOTIDE SEQUENCE [LARGE SCALE GENOMIC DNA]</scope>
    <source>
        <strain evidence="2 3">CGMCC 1.12145</strain>
    </source>
</reference>
<keyword evidence="1" id="KW-1133">Transmembrane helix</keyword>
<feature type="transmembrane region" description="Helical" evidence="1">
    <location>
        <begin position="24"/>
        <end position="46"/>
    </location>
</feature>
<dbReference type="EMBL" id="FPJE01000002">
    <property type="protein sequence ID" value="SFW18289.1"/>
    <property type="molecule type" value="Genomic_DNA"/>
</dbReference>
<feature type="transmembrane region" description="Helical" evidence="1">
    <location>
        <begin position="243"/>
        <end position="261"/>
    </location>
</feature>
<feature type="transmembrane region" description="Helical" evidence="1">
    <location>
        <begin position="443"/>
        <end position="463"/>
    </location>
</feature>
<accession>A0A1K1M5D1</accession>
<dbReference type="InterPro" id="IPR021913">
    <property type="entry name" value="DUF3526"/>
</dbReference>
<evidence type="ECO:0000313" key="3">
    <source>
        <dbReference type="Proteomes" id="UP000182248"/>
    </source>
</evidence>
<dbReference type="RefSeq" id="WP_072315684.1">
    <property type="nucleotide sequence ID" value="NZ_FPJE01000002.1"/>
</dbReference>
<dbReference type="Proteomes" id="UP000182248">
    <property type="component" value="Unassembled WGS sequence"/>
</dbReference>
<organism evidence="2 3">
    <name type="scientific">Sinomicrobium oceani</name>
    <dbReference type="NCBI Taxonomy" id="1150368"/>
    <lineage>
        <taxon>Bacteria</taxon>
        <taxon>Pseudomonadati</taxon>
        <taxon>Bacteroidota</taxon>
        <taxon>Flavobacteriia</taxon>
        <taxon>Flavobacteriales</taxon>
        <taxon>Flavobacteriaceae</taxon>
        <taxon>Sinomicrobium</taxon>
    </lineage>
</organism>
<proteinExistence type="predicted"/>